<comment type="catalytic activity">
    <reaction evidence="1">
        <text>GDP-alpha-D-mannose + H2O = alpha-D-mannose 1-phosphate + GMP + 2 H(+)</text>
        <dbReference type="Rhea" id="RHEA:27978"/>
        <dbReference type="ChEBI" id="CHEBI:15377"/>
        <dbReference type="ChEBI" id="CHEBI:15378"/>
        <dbReference type="ChEBI" id="CHEBI:57527"/>
        <dbReference type="ChEBI" id="CHEBI:58115"/>
        <dbReference type="ChEBI" id="CHEBI:58409"/>
    </reaction>
</comment>
<evidence type="ECO:0000256" key="5">
    <source>
        <dbReference type="ARBA" id="ARBA00022801"/>
    </source>
</evidence>
<evidence type="ECO:0000313" key="10">
    <source>
        <dbReference type="EMBL" id="SDZ82839.1"/>
    </source>
</evidence>
<accession>A0A1H3W6T3</accession>
<dbReference type="Proteomes" id="UP000199409">
    <property type="component" value="Unassembled WGS sequence"/>
</dbReference>
<dbReference type="AlphaFoldDB" id="A0A1H3W6T3"/>
<dbReference type="InterPro" id="IPR015797">
    <property type="entry name" value="NUDIX_hydrolase-like_dom_sf"/>
</dbReference>
<keyword evidence="11" id="KW-1185">Reference proteome</keyword>
<dbReference type="PROSITE" id="PS00893">
    <property type="entry name" value="NUDIX_BOX"/>
    <property type="match status" value="1"/>
</dbReference>
<dbReference type="OrthoDB" id="9806150at2"/>
<evidence type="ECO:0000256" key="1">
    <source>
        <dbReference type="ARBA" id="ARBA00000847"/>
    </source>
</evidence>
<evidence type="ECO:0000256" key="3">
    <source>
        <dbReference type="ARBA" id="ARBA00007275"/>
    </source>
</evidence>
<dbReference type="InterPro" id="IPR020084">
    <property type="entry name" value="NUDIX_hydrolase_CS"/>
</dbReference>
<dbReference type="RefSeq" id="WP_092344372.1">
    <property type="nucleotide sequence ID" value="NZ_FNQN01000001.1"/>
</dbReference>
<dbReference type="GO" id="GO:0016462">
    <property type="term" value="F:pyrophosphatase activity"/>
    <property type="evidence" value="ECO:0007669"/>
    <property type="project" value="UniProtKB-ARBA"/>
</dbReference>
<dbReference type="SUPFAM" id="SSF55811">
    <property type="entry name" value="Nudix"/>
    <property type="match status" value="1"/>
</dbReference>
<dbReference type="PRINTS" id="PR00502">
    <property type="entry name" value="NUDIXFAMILY"/>
</dbReference>
<organism evidence="10 11">
    <name type="scientific">Desulfuromusa kysingii</name>
    <dbReference type="NCBI Taxonomy" id="37625"/>
    <lineage>
        <taxon>Bacteria</taxon>
        <taxon>Pseudomonadati</taxon>
        <taxon>Thermodesulfobacteriota</taxon>
        <taxon>Desulfuromonadia</taxon>
        <taxon>Desulfuromonadales</taxon>
        <taxon>Geopsychrobacteraceae</taxon>
        <taxon>Desulfuromusa</taxon>
    </lineage>
</organism>
<dbReference type="GO" id="GO:0006753">
    <property type="term" value="P:nucleoside phosphate metabolic process"/>
    <property type="evidence" value="ECO:0007669"/>
    <property type="project" value="TreeGrafter"/>
</dbReference>
<gene>
    <name evidence="10" type="ORF">SAMN05660420_00508</name>
</gene>
<dbReference type="InterPro" id="IPR020476">
    <property type="entry name" value="Nudix_hydrolase"/>
</dbReference>
<dbReference type="STRING" id="37625.SAMN05660420_00508"/>
<dbReference type="GO" id="GO:0005829">
    <property type="term" value="C:cytosol"/>
    <property type="evidence" value="ECO:0007669"/>
    <property type="project" value="TreeGrafter"/>
</dbReference>
<dbReference type="PANTHER" id="PTHR11839:SF18">
    <property type="entry name" value="NUDIX HYDROLASE DOMAIN-CONTAINING PROTEIN"/>
    <property type="match status" value="1"/>
</dbReference>
<dbReference type="PROSITE" id="PS51462">
    <property type="entry name" value="NUDIX"/>
    <property type="match status" value="1"/>
</dbReference>
<evidence type="ECO:0000256" key="8">
    <source>
        <dbReference type="RuleBase" id="RU003476"/>
    </source>
</evidence>
<evidence type="ECO:0000256" key="2">
    <source>
        <dbReference type="ARBA" id="ARBA00001946"/>
    </source>
</evidence>
<evidence type="ECO:0000256" key="6">
    <source>
        <dbReference type="ARBA" id="ARBA00032162"/>
    </source>
</evidence>
<name>A0A1H3W6T3_9BACT</name>
<keyword evidence="5 8" id="KW-0378">Hydrolase</keyword>
<evidence type="ECO:0000256" key="7">
    <source>
        <dbReference type="ARBA" id="ARBA00032272"/>
    </source>
</evidence>
<evidence type="ECO:0000313" key="11">
    <source>
        <dbReference type="Proteomes" id="UP000199409"/>
    </source>
</evidence>
<protein>
    <recommendedName>
        <fullName evidence="4">GDP-mannose pyrophosphatase</fullName>
    </recommendedName>
    <alternativeName>
        <fullName evidence="6">GDP-mannose hydrolase</fullName>
    </alternativeName>
    <alternativeName>
        <fullName evidence="7">GDPMK</fullName>
    </alternativeName>
</protein>
<dbReference type="CDD" id="cd03424">
    <property type="entry name" value="NUDIX_ADPRase_Nudt5_UGPPase_Nudt14"/>
    <property type="match status" value="1"/>
</dbReference>
<reference evidence="10 11" key="1">
    <citation type="submission" date="2016-10" db="EMBL/GenBank/DDBJ databases">
        <authorList>
            <person name="de Groot N.N."/>
        </authorList>
    </citation>
    <scope>NUCLEOTIDE SEQUENCE [LARGE SCALE GENOMIC DNA]</scope>
    <source>
        <strain evidence="10 11">DSM 7343</strain>
    </source>
</reference>
<sequence length="171" mass="19296">MSKITEEIIYQGRILDLVSEVHLMPNNSESRFEIIKHPGGAAALPILADGRLLLIRQYRPAVEDYVYEIPAGRLEIGETPSDCIARELEEEIGYRPKKLESLGYVYSSVGFCTEKIFIFIATELEQTQTALEPDEFIEPWIVTLDKALEMISAGTITDAKTQLALMRYALK</sequence>
<dbReference type="EMBL" id="FNQN01000001">
    <property type="protein sequence ID" value="SDZ82839.1"/>
    <property type="molecule type" value="Genomic_DNA"/>
</dbReference>
<dbReference type="Pfam" id="PF00293">
    <property type="entry name" value="NUDIX"/>
    <property type="match status" value="1"/>
</dbReference>
<dbReference type="Gene3D" id="3.90.79.10">
    <property type="entry name" value="Nucleoside Triphosphate Pyrophosphohydrolase"/>
    <property type="match status" value="1"/>
</dbReference>
<evidence type="ECO:0000256" key="4">
    <source>
        <dbReference type="ARBA" id="ARBA00016377"/>
    </source>
</evidence>
<comment type="similarity">
    <text evidence="3">Belongs to the Nudix hydrolase family. NudK subfamily.</text>
</comment>
<feature type="domain" description="Nudix hydrolase" evidence="9">
    <location>
        <begin position="37"/>
        <end position="164"/>
    </location>
</feature>
<evidence type="ECO:0000259" key="9">
    <source>
        <dbReference type="PROSITE" id="PS51462"/>
    </source>
</evidence>
<dbReference type="GO" id="GO:0019693">
    <property type="term" value="P:ribose phosphate metabolic process"/>
    <property type="evidence" value="ECO:0007669"/>
    <property type="project" value="TreeGrafter"/>
</dbReference>
<comment type="cofactor">
    <cofactor evidence="2">
        <name>Mg(2+)</name>
        <dbReference type="ChEBI" id="CHEBI:18420"/>
    </cofactor>
</comment>
<dbReference type="InterPro" id="IPR000086">
    <property type="entry name" value="NUDIX_hydrolase_dom"/>
</dbReference>
<dbReference type="PANTHER" id="PTHR11839">
    <property type="entry name" value="UDP/ADP-SUGAR PYROPHOSPHATASE"/>
    <property type="match status" value="1"/>
</dbReference>
<proteinExistence type="inferred from homology"/>